<evidence type="ECO:0000256" key="7">
    <source>
        <dbReference type="RuleBase" id="RU003346"/>
    </source>
</evidence>
<gene>
    <name evidence="10" type="ORF">QJV27_08685</name>
</gene>
<evidence type="ECO:0000256" key="1">
    <source>
        <dbReference type="ARBA" id="ARBA00004141"/>
    </source>
</evidence>
<keyword evidence="6 8" id="KW-0472">Membrane</keyword>
<dbReference type="Gene3D" id="1.20.1250.20">
    <property type="entry name" value="MFS general substrate transporter like domains"/>
    <property type="match status" value="1"/>
</dbReference>
<dbReference type="InterPro" id="IPR003663">
    <property type="entry name" value="Sugar/inositol_transpt"/>
</dbReference>
<evidence type="ECO:0000256" key="4">
    <source>
        <dbReference type="ARBA" id="ARBA00022692"/>
    </source>
</evidence>
<feature type="transmembrane region" description="Helical" evidence="8">
    <location>
        <begin position="20"/>
        <end position="48"/>
    </location>
</feature>
<evidence type="ECO:0000259" key="9">
    <source>
        <dbReference type="PROSITE" id="PS50850"/>
    </source>
</evidence>
<name>A0ABT6Q2T3_9PROT</name>
<evidence type="ECO:0000256" key="5">
    <source>
        <dbReference type="ARBA" id="ARBA00022989"/>
    </source>
</evidence>
<dbReference type="EMBL" id="JASBAO010000001">
    <property type="protein sequence ID" value="MDI2091444.1"/>
    <property type="molecule type" value="Genomic_DNA"/>
</dbReference>
<feature type="transmembrane region" description="Helical" evidence="8">
    <location>
        <begin position="351"/>
        <end position="375"/>
    </location>
</feature>
<evidence type="ECO:0000313" key="11">
    <source>
        <dbReference type="Proteomes" id="UP001431634"/>
    </source>
</evidence>
<feature type="transmembrane region" description="Helical" evidence="8">
    <location>
        <begin position="419"/>
        <end position="437"/>
    </location>
</feature>
<evidence type="ECO:0000313" key="10">
    <source>
        <dbReference type="EMBL" id="MDI2091444.1"/>
    </source>
</evidence>
<feature type="transmembrane region" description="Helical" evidence="8">
    <location>
        <begin position="112"/>
        <end position="134"/>
    </location>
</feature>
<feature type="transmembrane region" description="Helical" evidence="8">
    <location>
        <begin position="387"/>
        <end position="407"/>
    </location>
</feature>
<keyword evidence="11" id="KW-1185">Reference proteome</keyword>
<keyword evidence="3 7" id="KW-0813">Transport</keyword>
<keyword evidence="4 8" id="KW-0812">Transmembrane</keyword>
<evidence type="ECO:0000256" key="2">
    <source>
        <dbReference type="ARBA" id="ARBA00010992"/>
    </source>
</evidence>
<proteinExistence type="inferred from homology"/>
<dbReference type="InterPro" id="IPR020846">
    <property type="entry name" value="MFS_dom"/>
</dbReference>
<comment type="subcellular location">
    <subcellularLocation>
        <location evidence="1">Membrane</location>
        <topology evidence="1">Multi-pass membrane protein</topology>
    </subcellularLocation>
</comment>
<feature type="transmembrane region" description="Helical" evidence="8">
    <location>
        <begin position="287"/>
        <end position="307"/>
    </location>
</feature>
<reference evidence="10" key="1">
    <citation type="submission" date="2023-05" db="EMBL/GenBank/DDBJ databases">
        <title>Whole genome sequence of Commensalibacter sp.</title>
        <authorList>
            <person name="Charoenyingcharoen P."/>
            <person name="Yukphan P."/>
        </authorList>
    </citation>
    <scope>NUCLEOTIDE SEQUENCE</scope>
    <source>
        <strain evidence="10">TBRC 16381</strain>
    </source>
</reference>
<dbReference type="PROSITE" id="PS00217">
    <property type="entry name" value="SUGAR_TRANSPORT_2"/>
    <property type="match status" value="1"/>
</dbReference>
<dbReference type="Pfam" id="PF00083">
    <property type="entry name" value="Sugar_tr"/>
    <property type="match status" value="1"/>
</dbReference>
<protein>
    <submittedName>
        <fullName evidence="10">Sugar porter family MFS transporter</fullName>
    </submittedName>
</protein>
<dbReference type="InterPro" id="IPR005828">
    <property type="entry name" value="MFS_sugar_transport-like"/>
</dbReference>
<dbReference type="NCBIfam" id="TIGR00879">
    <property type="entry name" value="SP"/>
    <property type="match status" value="1"/>
</dbReference>
<dbReference type="Proteomes" id="UP001431634">
    <property type="component" value="Unassembled WGS sequence"/>
</dbReference>
<comment type="caution">
    <text evidence="10">The sequence shown here is derived from an EMBL/GenBank/DDBJ whole genome shotgun (WGS) entry which is preliminary data.</text>
</comment>
<accession>A0ABT6Q2T3</accession>
<dbReference type="InterPro" id="IPR050814">
    <property type="entry name" value="Myo-inositol_Transporter"/>
</dbReference>
<dbReference type="PROSITE" id="PS50850">
    <property type="entry name" value="MFS"/>
    <property type="match status" value="1"/>
</dbReference>
<dbReference type="PANTHER" id="PTHR48020:SF12">
    <property type="entry name" value="PROTON MYO-INOSITOL COTRANSPORTER"/>
    <property type="match status" value="1"/>
</dbReference>
<feature type="transmembrane region" description="Helical" evidence="8">
    <location>
        <begin position="319"/>
        <end position="339"/>
    </location>
</feature>
<dbReference type="InterPro" id="IPR036259">
    <property type="entry name" value="MFS_trans_sf"/>
</dbReference>
<dbReference type="PANTHER" id="PTHR48020">
    <property type="entry name" value="PROTON MYO-INOSITOL COTRANSPORTER"/>
    <property type="match status" value="1"/>
</dbReference>
<feature type="transmembrane region" description="Helical" evidence="8">
    <location>
        <begin position="172"/>
        <end position="193"/>
    </location>
</feature>
<feature type="transmembrane region" description="Helical" evidence="8">
    <location>
        <begin position="252"/>
        <end position="275"/>
    </location>
</feature>
<sequence>MTSPSTNGVHAKTSSAGSMILIAGIAALGGLLFGYNTGIIGVAALGLGQQFALDATSQQIVTSAIILGALLGCLIVAPFSDRFGRRPVIAVIGILFVLGSLASAFAPTLSTLIWARFLLGFPTGAATQVIPGYIAEIAPSHHRGKMVSLFQVMVVLGITIAYFGGYPLGSDWRLMLGLGAIPAVILLIGIFALPESPRWLLTKNRTADALKILTKLRGGRENAQKEIDHIQQISNQPQGSWKDLAQPWIRPAVIVGTSLAMFCQITGNNALIYYAPTIFTNAGFPSSFAVLGTGFSMLLVAIMTIIGSILVDKVGRRRYLLWTIPGSIVALILMGYLFMDAGPQTDFSKMLTVLCLCIYMMLNCGGFGVCIWLINAEVYPLFVRGKGGSLGAFSNWIFTLVVSLTTLSLVDSLGTTGTFWLYAVISTIALIFIIFLVPETNGRHLEEIEEDLRQHRFYAFQQK</sequence>
<dbReference type="RefSeq" id="WP_281448536.1">
    <property type="nucleotide sequence ID" value="NZ_JASBAO010000001.1"/>
</dbReference>
<dbReference type="PRINTS" id="PR00171">
    <property type="entry name" value="SUGRTRNSPORT"/>
</dbReference>
<feature type="transmembrane region" description="Helical" evidence="8">
    <location>
        <begin position="87"/>
        <end position="106"/>
    </location>
</feature>
<dbReference type="PROSITE" id="PS00216">
    <property type="entry name" value="SUGAR_TRANSPORT_1"/>
    <property type="match status" value="2"/>
</dbReference>
<dbReference type="InterPro" id="IPR005829">
    <property type="entry name" value="Sugar_transporter_CS"/>
</dbReference>
<feature type="domain" description="Major facilitator superfamily (MFS) profile" evidence="9">
    <location>
        <begin position="22"/>
        <end position="441"/>
    </location>
</feature>
<organism evidence="10 11">
    <name type="scientific">Commensalibacter oyaizuii</name>
    <dbReference type="NCBI Taxonomy" id="3043873"/>
    <lineage>
        <taxon>Bacteria</taxon>
        <taxon>Pseudomonadati</taxon>
        <taxon>Pseudomonadota</taxon>
        <taxon>Alphaproteobacteria</taxon>
        <taxon>Acetobacterales</taxon>
        <taxon>Acetobacteraceae</taxon>
    </lineage>
</organism>
<dbReference type="SUPFAM" id="SSF103473">
    <property type="entry name" value="MFS general substrate transporter"/>
    <property type="match status" value="1"/>
</dbReference>
<comment type="similarity">
    <text evidence="2 7">Belongs to the major facilitator superfamily. Sugar transporter (TC 2.A.1.1) family.</text>
</comment>
<evidence type="ECO:0000256" key="6">
    <source>
        <dbReference type="ARBA" id="ARBA00023136"/>
    </source>
</evidence>
<evidence type="ECO:0000256" key="3">
    <source>
        <dbReference type="ARBA" id="ARBA00022448"/>
    </source>
</evidence>
<feature type="transmembrane region" description="Helical" evidence="8">
    <location>
        <begin position="60"/>
        <end position="80"/>
    </location>
</feature>
<keyword evidence="5 8" id="KW-1133">Transmembrane helix</keyword>
<feature type="transmembrane region" description="Helical" evidence="8">
    <location>
        <begin position="146"/>
        <end position="166"/>
    </location>
</feature>
<evidence type="ECO:0000256" key="8">
    <source>
        <dbReference type="SAM" id="Phobius"/>
    </source>
</evidence>